<accession>A0A565BGB4</accession>
<evidence type="ECO:0000256" key="12">
    <source>
        <dbReference type="ARBA" id="ARBA00048679"/>
    </source>
</evidence>
<keyword evidence="10 14" id="KW-0067">ATP-binding</keyword>
<dbReference type="GO" id="GO:0080090">
    <property type="term" value="P:regulation of primary metabolic process"/>
    <property type="evidence" value="ECO:0007669"/>
    <property type="project" value="UniProtKB-ARBA"/>
</dbReference>
<keyword evidence="8 14" id="KW-0547">Nucleotide-binding</keyword>
<dbReference type="FunFam" id="1.25.10.10:FF:000284">
    <property type="entry name" value="Serine/threonine-protein kinase TOR"/>
    <property type="match status" value="1"/>
</dbReference>
<feature type="transmembrane region" description="Helical" evidence="16">
    <location>
        <begin position="2600"/>
        <end position="2622"/>
    </location>
</feature>
<dbReference type="InterPro" id="IPR011009">
    <property type="entry name" value="Kinase-like_dom_sf"/>
</dbReference>
<evidence type="ECO:0000256" key="11">
    <source>
        <dbReference type="ARBA" id="ARBA00047899"/>
    </source>
</evidence>
<keyword evidence="4 14" id="KW-0723">Serine/threonine-protein kinase</keyword>
<protein>
    <recommendedName>
        <fullName evidence="13 14">Serine/threonine-protein kinase TOR</fullName>
        <ecNumber evidence="2 14">2.7.11.1</ecNumber>
    </recommendedName>
</protein>
<dbReference type="InterPro" id="IPR003151">
    <property type="entry name" value="PIK-rel_kinase_FAT"/>
</dbReference>
<evidence type="ECO:0000259" key="18">
    <source>
        <dbReference type="PROSITE" id="PS51189"/>
    </source>
</evidence>
<keyword evidence="16" id="KW-0472">Membrane</keyword>
<dbReference type="GO" id="GO:0016242">
    <property type="term" value="P:negative regulation of macroautophagy"/>
    <property type="evidence" value="ECO:0007669"/>
    <property type="project" value="TreeGrafter"/>
</dbReference>
<comment type="similarity">
    <text evidence="1 14">Belongs to the PI3/PI4-kinase family.</text>
</comment>
<evidence type="ECO:0000256" key="9">
    <source>
        <dbReference type="ARBA" id="ARBA00022777"/>
    </source>
</evidence>
<evidence type="ECO:0000256" key="14">
    <source>
        <dbReference type="RuleBase" id="RU364109"/>
    </source>
</evidence>
<dbReference type="SMART" id="SM00146">
    <property type="entry name" value="PI3Kc"/>
    <property type="match status" value="1"/>
</dbReference>
<feature type="compositionally biased region" description="Polar residues" evidence="15">
    <location>
        <begin position="2552"/>
        <end position="2565"/>
    </location>
</feature>
<dbReference type="InterPro" id="IPR014009">
    <property type="entry name" value="PIK_FAT"/>
</dbReference>
<comment type="caution">
    <text evidence="20">The sequence shown here is derived from an EMBL/GenBank/DDBJ whole genome shotgun (WGS) entry which is preliminary data.</text>
</comment>
<evidence type="ECO:0000256" key="10">
    <source>
        <dbReference type="ARBA" id="ARBA00022840"/>
    </source>
</evidence>
<dbReference type="InterPro" id="IPR036940">
    <property type="entry name" value="PI3/4_kinase_cat_sf"/>
</dbReference>
<feature type="compositionally biased region" description="Low complexity" evidence="15">
    <location>
        <begin position="1"/>
        <end position="15"/>
    </location>
</feature>
<evidence type="ECO:0000256" key="6">
    <source>
        <dbReference type="ARBA" id="ARBA00022679"/>
    </source>
</evidence>
<dbReference type="SMART" id="SM01346">
    <property type="entry name" value="DUF3385"/>
    <property type="match status" value="1"/>
</dbReference>
<dbReference type="GO" id="GO:0004674">
    <property type="term" value="F:protein serine/threonine kinase activity"/>
    <property type="evidence" value="ECO:0007669"/>
    <property type="project" value="UniProtKB-KW"/>
</dbReference>
<feature type="region of interest" description="Disordered" evidence="15">
    <location>
        <begin position="2532"/>
        <end position="2565"/>
    </location>
</feature>
<dbReference type="GO" id="GO:0106310">
    <property type="term" value="F:protein serine kinase activity"/>
    <property type="evidence" value="ECO:0007669"/>
    <property type="project" value="RHEA"/>
</dbReference>
<feature type="compositionally biased region" description="Basic and acidic residues" evidence="15">
    <location>
        <begin position="1184"/>
        <end position="1198"/>
    </location>
</feature>
<dbReference type="FunFam" id="1.25.10.10:FF:000474">
    <property type="entry name" value="Serine/threonine-protein kinase TOR"/>
    <property type="match status" value="1"/>
</dbReference>
<dbReference type="EC" id="2.7.11.1" evidence="2 14"/>
<dbReference type="GO" id="GO:0031931">
    <property type="term" value="C:TORC1 complex"/>
    <property type="evidence" value="ECO:0007669"/>
    <property type="project" value="TreeGrafter"/>
</dbReference>
<dbReference type="Pfam" id="PF02260">
    <property type="entry name" value="FATC"/>
    <property type="match status" value="1"/>
</dbReference>
<dbReference type="Gene3D" id="3.30.1010.10">
    <property type="entry name" value="Phosphatidylinositol 3-kinase Catalytic Subunit, Chain A, domain 4"/>
    <property type="match status" value="1"/>
</dbReference>
<dbReference type="FunFam" id="1.25.10.10:FF:000802">
    <property type="entry name" value="Serine/threonine-protein kinase TOR"/>
    <property type="match status" value="1"/>
</dbReference>
<dbReference type="FunFam" id="3.30.1010.10:FF:000006">
    <property type="entry name" value="Serine/threonine-protein kinase TOR"/>
    <property type="match status" value="1"/>
</dbReference>
<keyword evidence="9 14" id="KW-0418">Kinase</keyword>
<dbReference type="FunFam" id="1.25.10.10:FF:000265">
    <property type="entry name" value="Serine/threonine-protein kinase TOR"/>
    <property type="match status" value="1"/>
</dbReference>
<dbReference type="Proteomes" id="UP000489600">
    <property type="component" value="Unassembled WGS sequence"/>
</dbReference>
<feature type="domain" description="PI3K/PI4K catalytic" evidence="17">
    <location>
        <begin position="2065"/>
        <end position="2378"/>
    </location>
</feature>
<dbReference type="SUPFAM" id="SSF48371">
    <property type="entry name" value="ARM repeat"/>
    <property type="match status" value="2"/>
</dbReference>
<dbReference type="SUPFAM" id="SSF47212">
    <property type="entry name" value="FKBP12-rapamycin-binding domain of FKBP-rapamycin-associated protein (FRAP)"/>
    <property type="match status" value="1"/>
</dbReference>
<dbReference type="CDD" id="cd05169">
    <property type="entry name" value="PIKKc_TOR"/>
    <property type="match status" value="1"/>
</dbReference>
<evidence type="ECO:0000259" key="19">
    <source>
        <dbReference type="PROSITE" id="PS51190"/>
    </source>
</evidence>
<dbReference type="PROSITE" id="PS00915">
    <property type="entry name" value="PI3_4_KINASE_1"/>
    <property type="match status" value="1"/>
</dbReference>
<evidence type="ECO:0000256" key="8">
    <source>
        <dbReference type="ARBA" id="ARBA00022741"/>
    </source>
</evidence>
<sequence>MSSSSQSFAAGRSVSMSSPSQSHRFCGPAATATGGGSFDTLNRVIADLCNRGNPKEGAPLAFRKHVEEAVRDLSGEASSRFMEQLYDRIANLIESTDVSENMGALRAIDELTEIGFGENATKVSRFAGYMRTVFELKRDPEILVLASRVLGHLARAGGAMTSDEVEFQMKTAFDWLREERVEYRRFAAVLILKEMAENASTVFNVHVPEFVDAIWVALRDPQLQVRERAVEALRACLRVIEKRETRWRVQWYYRMFEATQDGLGRNAPVHSIHGSLLAVGELLRNTGEFMMSRYREVAEIVLRYLEHRDRLVRLSITSLLPRIAHFLRDRFVTNYLTICMNHILTVLRIPAERASGFIALGEMAGALDGELIHYLPTIMSHLRDAIAPRKGRPLLEAVACVGNIAKAMGSTVETHVRDLLDVMFSSSLSSTLVDALDQITISIPSLLPTVQDRLLDCISLVLSRSHYSQTKPPVTVVRGSTVGIAPQPSDSSSSAQVQLALQTLACFNFKGHDLLEFARESVVIYLDDEDAATRKDAALCCCRLIANSLSGVAQYGSSRSTRAGGRRRRLVEEIVEKLLRTAVADADVTVRKSIFVALYGNHCFDDYLAQADSLTAIFASLNDEDLDVREYAISVAGRLSEKNPAYVLPALRRHLIQLLTYLELSADNKCREESAKLLGCLVRNCERLILPYVAPVQKALVARLSEGTGVNANNNIVTGVLVTVGDLARVGGLAMRQYIPELMPLIVEALMDGAAVAKREVAVSTLGQVVQSTGYVVTPYKEYPLLLGLLLKLLKGDLVWSTRREVLKVLGIMGALDPHVHKRNQQSLSGSHGEVARGTGDSGQPIPLIDELPVELRPSFATSEDYYSTVAINSLMRILRDASLLSYHKRVVRSLMIIFKSMGLGCVPYLPKVLPELFHTVRTSDENLKDFITWGLGTLVSIVRQHIRKYLPELLSLVSELWSSFTLPAPVRPSRGLPVLHLLEHLCLALNDEFRTYLPVILPCFIQVLGDAERFNDYVYVPDILHTLEVFGGTLDEHMHLLLPALIRLFKVDAPVAIRRDAIKTLTRVIPCVQVTGHISALVHHLKLVLDGKNDELRKDAVDALCCLAHALGVDFTIFIESIHKLLLKHRLRHKEFEEIHARWRRREPLIVATTATQQLSRRLPVEVVRDPVIENEIDPFEDGNDRNHQVNDGRLRTAGEASQRSTKEDWEEWMRHFSIELLKESPSPALRTCAKLAQLQPFVGRELFAAGFVSCWAQLNEASQKQLVRSLEMAFSSPNIPPEILATLLNLAEFMEHDEKPLPIDIRLLGALAEKCRVYAKALHYKEMIFEGARSRRMDANPVAVVEDLIHINNQLHQHEAAVGILTYAQQHLDVQLKESWYEKLQRWDDALKAYTMKASQTSNPHLVLEATLGQMRCLAALARWEELNNLCKEYWSPAEPSARLEMAPMAANAAWNMGEWDQMAEYVSRLDDGDETKLRGLASPASSGDGSSNGTFFRAVLLVRRAKYDEAREYVERARKCLATELAALVLESYERAYINMVRVQQLSELEEVIEYYTLPVGNTIAEERRALIRNMWTQRIQGSKRNVEVWQALLAVRALVLPPTEDVETWLKFASLCRKSGRISQAKSTLLKLLPFDPELSPENMHYHGPPQVMLGYLKYQWSLGEERKRKEAFTKLQILTRELSSVPHSQSDMLASMVSSKGTNVPLLARVNLKLGTWQWALSPGLNDGSIQVILDALNKSTLYAPKWAKAWHTWALFNTQVMSHYISRSQIASQFVVAAVTGYFHSIACAANAKGVDDSLQDILRLLTLWFNHGATADVQTALERGFSHVNINTWLVVLPQIIARIHSNNRAVRKLIQSLLIRIGENHPQALMYPLLVACKSISNLRRAAAQEVVDKVRQHSGALVDQAQLVSHELIRVAILWHEMWHEALEEASRLYFGEHNIEGMLKVLEPLHEMLEEGARKDTTTIQERAFIEAYRHELLEAYECCINYKRTGKDAELTQAWDLYYHVFKRIDKQLASLTTLDLESVSPELLLCRDLELAVPGTYRADAPVVTIASFSRQLVVITSKQRPRKLTIHGNDGEDYAFLLKGHEDLRQDERVMQLFGLVNTLLENSRKTAEKDLSIQRYSVIPLSPNSGLIGWVPNCDTLHHLIREYRDARKIILNQEHKHMLSFAPDYDNLPLISKVEVFEYALENTEGNDLSRVLWLKSRSSEVWLERRTNYTRSLAVMSMVGYILGLGDRHPSNLMLHRYSGKILHIDFGDCFEASMNREKFPEKVPFRLTRMLVKAMEVSGIEGNFRSTCENVMQVLRTNKDSVMAMMEAFVHDPLINWRLFNFNEVPQLALLGNNNPNPPAVVEPEEEDEDPADIDLPHPQRSTREKEILQAVNMLGDANEVLNERAVVVMARMSHKLTGRDFSPSAIPSNPIADHNNLLGGDSHEVEHGLSVKLQVQKLINQATSHENLCQNYVGKRVFRLTDSRRTCHRLGRCVRVYSSSLNGDNNQSKGEEPPESLFMKELKRRGMTPTSLLQDYEVSEEEMKTGKEAGNSSKTTATSPAFDQSLLNQRERSLALNSEGLEGLIPRAKILLTIGGTFFLGFWPLIVLTLGAFSALYLYFGADFVHDGSRTPVSPPPYINPYTLLEDERISGIDPRVN</sequence>
<feature type="region of interest" description="Disordered" evidence="15">
    <location>
        <begin position="2355"/>
        <end position="2381"/>
    </location>
</feature>
<dbReference type="GO" id="GO:0031929">
    <property type="term" value="P:TOR signaling"/>
    <property type="evidence" value="ECO:0007669"/>
    <property type="project" value="TreeGrafter"/>
</dbReference>
<dbReference type="Pfam" id="PF11865">
    <property type="entry name" value="mTOR_dom"/>
    <property type="match status" value="1"/>
</dbReference>
<dbReference type="EMBL" id="CABITT030000004">
    <property type="protein sequence ID" value="VVB00694.1"/>
    <property type="molecule type" value="Genomic_DNA"/>
</dbReference>
<evidence type="ECO:0000256" key="3">
    <source>
        <dbReference type="ARBA" id="ARBA00022473"/>
    </source>
</evidence>
<proteinExistence type="inferred from homology"/>
<dbReference type="InterPro" id="IPR057564">
    <property type="entry name" value="HEAT_ATR"/>
</dbReference>
<dbReference type="Gene3D" id="1.20.120.150">
    <property type="entry name" value="FKBP12-rapamycin binding domain"/>
    <property type="match status" value="1"/>
</dbReference>
<dbReference type="GO" id="GO:0005524">
    <property type="term" value="F:ATP binding"/>
    <property type="evidence" value="ECO:0007669"/>
    <property type="project" value="UniProtKB-KW"/>
</dbReference>
<dbReference type="PROSITE" id="PS51190">
    <property type="entry name" value="FATC"/>
    <property type="match status" value="1"/>
</dbReference>
<feature type="region of interest" description="Disordered" evidence="15">
    <location>
        <begin position="1"/>
        <end position="28"/>
    </location>
</feature>
<keyword evidence="3" id="KW-0217">Developmental protein</keyword>
<feature type="domain" description="FATC" evidence="19">
    <location>
        <begin position="2449"/>
        <end position="2481"/>
    </location>
</feature>
<dbReference type="GO" id="GO:0044877">
    <property type="term" value="F:protein-containing complex binding"/>
    <property type="evidence" value="ECO:0007669"/>
    <property type="project" value="InterPro"/>
</dbReference>
<dbReference type="OrthoDB" id="381190at2759"/>
<dbReference type="InterPro" id="IPR011989">
    <property type="entry name" value="ARM-like"/>
</dbReference>
<dbReference type="PANTHER" id="PTHR11139">
    <property type="entry name" value="ATAXIA TELANGIECTASIA MUTATED ATM -RELATED"/>
    <property type="match status" value="1"/>
</dbReference>
<evidence type="ECO:0000256" key="2">
    <source>
        <dbReference type="ARBA" id="ARBA00012513"/>
    </source>
</evidence>
<dbReference type="PROSITE" id="PS00916">
    <property type="entry name" value="PI3_4_KINASE_2"/>
    <property type="match status" value="1"/>
</dbReference>
<dbReference type="Pfam" id="PF00454">
    <property type="entry name" value="PI3_PI4_kinase"/>
    <property type="match status" value="1"/>
</dbReference>
<dbReference type="GO" id="GO:0005737">
    <property type="term" value="C:cytoplasm"/>
    <property type="evidence" value="ECO:0007669"/>
    <property type="project" value="TreeGrafter"/>
</dbReference>
<organism evidence="20 21">
    <name type="scientific">Arabis nemorensis</name>
    <dbReference type="NCBI Taxonomy" id="586526"/>
    <lineage>
        <taxon>Eukaryota</taxon>
        <taxon>Viridiplantae</taxon>
        <taxon>Streptophyta</taxon>
        <taxon>Embryophyta</taxon>
        <taxon>Tracheophyta</taxon>
        <taxon>Spermatophyta</taxon>
        <taxon>Magnoliopsida</taxon>
        <taxon>eudicotyledons</taxon>
        <taxon>Gunneridae</taxon>
        <taxon>Pentapetalae</taxon>
        <taxon>rosids</taxon>
        <taxon>malvids</taxon>
        <taxon>Brassicales</taxon>
        <taxon>Brassicaceae</taxon>
        <taxon>Arabideae</taxon>
        <taxon>Arabis</taxon>
    </lineage>
</organism>
<evidence type="ECO:0000256" key="4">
    <source>
        <dbReference type="ARBA" id="ARBA00022527"/>
    </source>
</evidence>
<evidence type="ECO:0000313" key="20">
    <source>
        <dbReference type="EMBL" id="VVB00694.1"/>
    </source>
</evidence>
<keyword evidence="16" id="KW-0812">Transmembrane</keyword>
<feature type="compositionally biased region" description="Acidic residues" evidence="15">
    <location>
        <begin position="2364"/>
        <end position="2374"/>
    </location>
</feature>
<dbReference type="InterPro" id="IPR003152">
    <property type="entry name" value="FATC_dom"/>
</dbReference>
<dbReference type="InterPro" id="IPR036738">
    <property type="entry name" value="FRB_sf"/>
</dbReference>
<dbReference type="FunFam" id="1.20.120.150:FF:000001">
    <property type="entry name" value="Serine/threonine-protein kinase TOR"/>
    <property type="match status" value="1"/>
</dbReference>
<keyword evidence="5" id="KW-0341">Growth regulation</keyword>
<dbReference type="PROSITE" id="PS50290">
    <property type="entry name" value="PI3_4_KINASE_3"/>
    <property type="match status" value="1"/>
</dbReference>
<dbReference type="Gene3D" id="1.25.10.10">
    <property type="entry name" value="Leucine-rich Repeat Variant"/>
    <property type="match status" value="6"/>
</dbReference>
<evidence type="ECO:0000259" key="17">
    <source>
        <dbReference type="PROSITE" id="PS50290"/>
    </source>
</evidence>
<reference evidence="20" key="1">
    <citation type="submission" date="2019-07" db="EMBL/GenBank/DDBJ databases">
        <authorList>
            <person name="Dittberner H."/>
        </authorList>
    </citation>
    <scope>NUCLEOTIDE SEQUENCE [LARGE SCALE GENOMIC DNA]</scope>
</reference>
<comment type="catalytic activity">
    <reaction evidence="11 14">
        <text>L-threonyl-[protein] + ATP = O-phospho-L-threonyl-[protein] + ADP + H(+)</text>
        <dbReference type="Rhea" id="RHEA:46608"/>
        <dbReference type="Rhea" id="RHEA-COMP:11060"/>
        <dbReference type="Rhea" id="RHEA-COMP:11605"/>
        <dbReference type="ChEBI" id="CHEBI:15378"/>
        <dbReference type="ChEBI" id="CHEBI:30013"/>
        <dbReference type="ChEBI" id="CHEBI:30616"/>
        <dbReference type="ChEBI" id="CHEBI:61977"/>
        <dbReference type="ChEBI" id="CHEBI:456216"/>
        <dbReference type="EC" id="2.7.11.1"/>
    </reaction>
</comment>
<evidence type="ECO:0000256" key="7">
    <source>
        <dbReference type="ARBA" id="ARBA00022737"/>
    </source>
</evidence>
<dbReference type="InterPro" id="IPR026683">
    <property type="entry name" value="TOR_cat"/>
</dbReference>
<feature type="region of interest" description="Disordered" evidence="15">
    <location>
        <begin position="1179"/>
        <end position="1208"/>
    </location>
</feature>
<dbReference type="PROSITE" id="PS51189">
    <property type="entry name" value="FAT"/>
    <property type="match status" value="1"/>
</dbReference>
<dbReference type="Pfam" id="PF02259">
    <property type="entry name" value="FAT"/>
    <property type="match status" value="1"/>
</dbReference>
<dbReference type="InterPro" id="IPR009076">
    <property type="entry name" value="FRB_dom"/>
</dbReference>
<keyword evidence="6 14" id="KW-0808">Transferase</keyword>
<dbReference type="InterPro" id="IPR024585">
    <property type="entry name" value="mTOR_dom"/>
</dbReference>
<dbReference type="Gene3D" id="1.25.40.10">
    <property type="entry name" value="Tetratricopeptide repeat domain"/>
    <property type="match status" value="1"/>
</dbReference>
<keyword evidence="16" id="KW-1133">Transmembrane helix</keyword>
<dbReference type="GO" id="GO:0005634">
    <property type="term" value="C:nucleus"/>
    <property type="evidence" value="ECO:0007669"/>
    <property type="project" value="TreeGrafter"/>
</dbReference>
<dbReference type="PANTHER" id="PTHR11139:SF9">
    <property type="entry name" value="SERINE_THREONINE-PROTEIN KINASE MTOR"/>
    <property type="match status" value="1"/>
</dbReference>
<dbReference type="SUPFAM" id="SSF56112">
    <property type="entry name" value="Protein kinase-like (PK-like)"/>
    <property type="match status" value="1"/>
</dbReference>
<dbReference type="Pfam" id="PF08771">
    <property type="entry name" value="FRB_dom"/>
    <property type="match status" value="1"/>
</dbReference>
<dbReference type="InterPro" id="IPR018936">
    <property type="entry name" value="PI3/4_kinase_CS"/>
</dbReference>
<evidence type="ECO:0000256" key="1">
    <source>
        <dbReference type="ARBA" id="ARBA00011031"/>
    </source>
</evidence>
<feature type="domain" description="FAT" evidence="18">
    <location>
        <begin position="1309"/>
        <end position="1887"/>
    </location>
</feature>
<dbReference type="InterPro" id="IPR011990">
    <property type="entry name" value="TPR-like_helical_dom_sf"/>
</dbReference>
<evidence type="ECO:0000256" key="15">
    <source>
        <dbReference type="SAM" id="MobiDB-lite"/>
    </source>
</evidence>
<evidence type="ECO:0000256" key="16">
    <source>
        <dbReference type="SAM" id="Phobius"/>
    </source>
</evidence>
<comment type="catalytic activity">
    <reaction evidence="12">
        <text>L-seryl-[protein] + ATP = O-phospho-L-seryl-[protein] + ADP + H(+)</text>
        <dbReference type="Rhea" id="RHEA:17989"/>
        <dbReference type="Rhea" id="RHEA-COMP:9863"/>
        <dbReference type="Rhea" id="RHEA-COMP:11604"/>
        <dbReference type="ChEBI" id="CHEBI:15378"/>
        <dbReference type="ChEBI" id="CHEBI:29999"/>
        <dbReference type="ChEBI" id="CHEBI:30616"/>
        <dbReference type="ChEBI" id="CHEBI:83421"/>
        <dbReference type="ChEBI" id="CHEBI:456216"/>
        <dbReference type="EC" id="2.7.11.1"/>
    </reaction>
</comment>
<gene>
    <name evidence="20" type="ORF">ANE_LOCUS11138</name>
</gene>
<evidence type="ECO:0000256" key="5">
    <source>
        <dbReference type="ARBA" id="ARBA00022604"/>
    </source>
</evidence>
<keyword evidence="21" id="KW-1185">Reference proteome</keyword>
<dbReference type="InterPro" id="IPR050517">
    <property type="entry name" value="DDR_Repair_Kinase"/>
</dbReference>
<dbReference type="FunFam" id="1.10.1070.11:FF:000017">
    <property type="entry name" value="Serine/threonine-protein kinase TOR"/>
    <property type="match status" value="1"/>
</dbReference>
<evidence type="ECO:0000313" key="21">
    <source>
        <dbReference type="Proteomes" id="UP000489600"/>
    </source>
</evidence>
<dbReference type="InterPro" id="IPR016024">
    <property type="entry name" value="ARM-type_fold"/>
</dbReference>
<evidence type="ECO:0000256" key="13">
    <source>
        <dbReference type="ARBA" id="ARBA00069838"/>
    </source>
</evidence>
<dbReference type="InterPro" id="IPR000403">
    <property type="entry name" value="PI3/4_kinase_cat_dom"/>
</dbReference>
<dbReference type="SMART" id="SM01343">
    <property type="entry name" value="FATC"/>
    <property type="match status" value="1"/>
</dbReference>
<dbReference type="GO" id="GO:0031932">
    <property type="term" value="C:TORC2 complex"/>
    <property type="evidence" value="ECO:0007669"/>
    <property type="project" value="TreeGrafter"/>
</dbReference>
<name>A0A565BGB4_9BRAS</name>
<dbReference type="SMART" id="SM01345">
    <property type="entry name" value="Rapamycin_bind"/>
    <property type="match status" value="1"/>
</dbReference>
<keyword evidence="7" id="KW-0677">Repeat</keyword>
<dbReference type="Gene3D" id="1.10.1070.11">
    <property type="entry name" value="Phosphatidylinositol 3-/4-kinase, catalytic domain"/>
    <property type="match status" value="1"/>
</dbReference>
<dbReference type="Pfam" id="PF23593">
    <property type="entry name" value="HEAT_ATR"/>
    <property type="match status" value="1"/>
</dbReference>